<dbReference type="Proteomes" id="UP000246171">
    <property type="component" value="Unassembled WGS sequence"/>
</dbReference>
<dbReference type="AlphaFoldDB" id="A0A317W3Z3"/>
<proteinExistence type="predicted"/>
<reference evidence="1" key="1">
    <citation type="submission" date="2016-12" db="EMBL/GenBank/DDBJ databases">
        <title>The genomes of Aspergillus section Nigri reveals drivers in fungal speciation.</title>
        <authorList>
            <consortium name="DOE Joint Genome Institute"/>
            <person name="Vesth T.C."/>
            <person name="Nybo J."/>
            <person name="Theobald S."/>
            <person name="Brandl J."/>
            <person name="Frisvad J.C."/>
            <person name="Nielsen K.F."/>
            <person name="Lyhne E.K."/>
            <person name="Kogle M.E."/>
            <person name="Kuo A."/>
            <person name="Riley R."/>
            <person name="Clum A."/>
            <person name="Nolan M."/>
            <person name="Lipzen A."/>
            <person name="Salamov A."/>
            <person name="Henrissat B."/>
            <person name="Wiebenga A."/>
            <person name="De vries R.P."/>
            <person name="Grigoriev I.V."/>
            <person name="Mortensen U.H."/>
            <person name="Andersen M.R."/>
            <person name="Baker S.E."/>
        </authorList>
    </citation>
    <scope>NUCLEOTIDE SEQUENCE</scope>
    <source>
        <strain evidence="1">CBS 122712</strain>
    </source>
</reference>
<protein>
    <submittedName>
        <fullName evidence="1">Uncharacterized protein</fullName>
    </submittedName>
</protein>
<sequence>MSIITSIPRYERTAKISSTFDTGPAPFSLVRNRNDVAFPRTTGGTHEGTFGGYSANPLHHSRGPCGAGSADEADGNIRTLISPSSFDRFRGLGTCDLMETVRPDWLIIGYEVIHWDDDPSTDDVKNCKSTPTTSNHTILKNFSVMSCFHSPFSLFYGPFPFSTVIRITCESARTHTKPGRPE</sequence>
<dbReference type="VEuPathDB" id="FungiDB:BO83DRAFT_174273"/>
<comment type="caution">
    <text evidence="1">The sequence shown here is derived from an EMBL/GenBank/DDBJ whole genome shotgun (WGS) entry which is preliminary data.</text>
</comment>
<dbReference type="GeneID" id="37048386"/>
<evidence type="ECO:0000313" key="1">
    <source>
        <dbReference type="EMBL" id="PWY81316.1"/>
    </source>
</evidence>
<accession>A0A317W3Z3</accession>
<dbReference type="RefSeq" id="XP_025391739.1">
    <property type="nucleotide sequence ID" value="XM_025526424.1"/>
</dbReference>
<name>A0A317W3Z3_ASPEC</name>
<keyword evidence="2" id="KW-1185">Reference proteome</keyword>
<evidence type="ECO:0000313" key="2">
    <source>
        <dbReference type="Proteomes" id="UP000246171"/>
    </source>
</evidence>
<dbReference type="EMBL" id="MSFU01000004">
    <property type="protein sequence ID" value="PWY81316.1"/>
    <property type="molecule type" value="Genomic_DNA"/>
</dbReference>
<organism evidence="1 2">
    <name type="scientific">Aspergillus eucalypticola (strain CBS 122712 / IBT 29274)</name>
    <dbReference type="NCBI Taxonomy" id="1448314"/>
    <lineage>
        <taxon>Eukaryota</taxon>
        <taxon>Fungi</taxon>
        <taxon>Dikarya</taxon>
        <taxon>Ascomycota</taxon>
        <taxon>Pezizomycotina</taxon>
        <taxon>Eurotiomycetes</taxon>
        <taxon>Eurotiomycetidae</taxon>
        <taxon>Eurotiales</taxon>
        <taxon>Aspergillaceae</taxon>
        <taxon>Aspergillus</taxon>
        <taxon>Aspergillus subgen. Circumdati</taxon>
    </lineage>
</organism>
<gene>
    <name evidence="1" type="ORF">BO83DRAFT_174273</name>
</gene>